<name>A0ABS3DUL5_9BACI</name>
<dbReference type="RefSeq" id="WP_206933144.1">
    <property type="nucleotide sequence ID" value="NZ_JAEKJY010000002.1"/>
</dbReference>
<reference evidence="1 2" key="1">
    <citation type="submission" date="2020-12" db="EMBL/GenBank/DDBJ databases">
        <title>Oil enriched cultivation method for isolating marine PHA-producing bacteria.</title>
        <authorList>
            <person name="Zheng W."/>
            <person name="Yu S."/>
            <person name="Huang Y."/>
        </authorList>
    </citation>
    <scope>NUCLEOTIDE SEQUENCE [LARGE SCALE GENOMIC DNA]</scope>
    <source>
        <strain evidence="1 2">SY-2-6</strain>
    </source>
</reference>
<protein>
    <submittedName>
        <fullName evidence="1">Uncharacterized protein</fullName>
    </submittedName>
</protein>
<proteinExistence type="predicted"/>
<sequence>MSRIHFGQLSIHQVSKSSGVFSGTNFQSGFKAHALVYEGNGKVVGHRNSLLHNKHLIMKRPSADGD</sequence>
<dbReference type="Proteomes" id="UP000663970">
    <property type="component" value="Unassembled WGS sequence"/>
</dbReference>
<keyword evidence="2" id="KW-1185">Reference proteome</keyword>
<organism evidence="1 2">
    <name type="scientific">Halobacillus kuroshimensis</name>
    <dbReference type="NCBI Taxonomy" id="302481"/>
    <lineage>
        <taxon>Bacteria</taxon>
        <taxon>Bacillati</taxon>
        <taxon>Bacillota</taxon>
        <taxon>Bacilli</taxon>
        <taxon>Bacillales</taxon>
        <taxon>Bacillaceae</taxon>
        <taxon>Halobacillus</taxon>
    </lineage>
</organism>
<comment type="caution">
    <text evidence="1">The sequence shown here is derived from an EMBL/GenBank/DDBJ whole genome shotgun (WGS) entry which is preliminary data.</text>
</comment>
<evidence type="ECO:0000313" key="2">
    <source>
        <dbReference type="Proteomes" id="UP000663970"/>
    </source>
</evidence>
<dbReference type="EMBL" id="JAEKJY010000002">
    <property type="protein sequence ID" value="MBN8235036.1"/>
    <property type="molecule type" value="Genomic_DNA"/>
</dbReference>
<accession>A0ABS3DUL5</accession>
<evidence type="ECO:0000313" key="1">
    <source>
        <dbReference type="EMBL" id="MBN8235036.1"/>
    </source>
</evidence>
<gene>
    <name evidence="1" type="ORF">JF544_07225</name>
</gene>